<dbReference type="Proteomes" id="UP000292402">
    <property type="component" value="Unassembled WGS sequence"/>
</dbReference>
<dbReference type="PROSITE" id="PS50263">
    <property type="entry name" value="CN_HYDROLASE"/>
    <property type="match status" value="1"/>
</dbReference>
<dbReference type="Gene3D" id="3.60.110.10">
    <property type="entry name" value="Carbon-nitrogen hydrolase"/>
    <property type="match status" value="1"/>
</dbReference>
<protein>
    <recommendedName>
        <fullName evidence="1">CN hydrolase domain-containing protein</fullName>
    </recommendedName>
</protein>
<evidence type="ECO:0000313" key="3">
    <source>
        <dbReference type="Proteomes" id="UP000292402"/>
    </source>
</evidence>
<accession>A0A4Q4MTJ2</accession>
<dbReference type="AlphaFoldDB" id="A0A4Q4MTJ2"/>
<dbReference type="CDD" id="cd07566">
    <property type="entry name" value="ScNTA1_like"/>
    <property type="match status" value="1"/>
</dbReference>
<dbReference type="InterPro" id="IPR003010">
    <property type="entry name" value="C-N_Hydrolase"/>
</dbReference>
<proteinExistence type="predicted"/>
<dbReference type="PANTHER" id="PTHR11750:SF26">
    <property type="entry name" value="PROTEIN N-TERMINAL AMIDASE"/>
    <property type="match status" value="1"/>
</dbReference>
<dbReference type="PANTHER" id="PTHR11750">
    <property type="entry name" value="PROTEIN N-TERMINAL AMIDASE"/>
    <property type="match status" value="1"/>
</dbReference>
<evidence type="ECO:0000259" key="1">
    <source>
        <dbReference type="PROSITE" id="PS50263"/>
    </source>
</evidence>
<name>A0A4Q4MTJ2_9PLEO</name>
<evidence type="ECO:0000313" key="2">
    <source>
        <dbReference type="EMBL" id="RYN58356.1"/>
    </source>
</evidence>
<dbReference type="GO" id="GO:0070773">
    <property type="term" value="F:protein-N-terminal glutamine amidohydrolase activity"/>
    <property type="evidence" value="ECO:0007669"/>
    <property type="project" value="InterPro"/>
</dbReference>
<gene>
    <name evidence="2" type="ORF">AA0114_g2189</name>
</gene>
<dbReference type="EMBL" id="PDXA01000005">
    <property type="protein sequence ID" value="RYN58356.1"/>
    <property type="molecule type" value="Genomic_DNA"/>
</dbReference>
<feature type="domain" description="CN hydrolase" evidence="1">
    <location>
        <begin position="1"/>
        <end position="295"/>
    </location>
</feature>
<dbReference type="Pfam" id="PF00795">
    <property type="entry name" value="CN_hydrolase"/>
    <property type="match status" value="1"/>
</dbReference>
<dbReference type="GO" id="GO:0008418">
    <property type="term" value="F:protein-N-terminal asparagine amidohydrolase activity"/>
    <property type="evidence" value="ECO:0007669"/>
    <property type="project" value="InterPro"/>
</dbReference>
<reference evidence="3" key="1">
    <citation type="journal article" date="2019" name="bioRxiv">
        <title>Genomics, evolutionary history and diagnostics of the Alternaria alternata species group including apple and Asian pear pathotypes.</title>
        <authorList>
            <person name="Armitage A.D."/>
            <person name="Cockerton H.M."/>
            <person name="Sreenivasaprasad S."/>
            <person name="Woodhall J.W."/>
            <person name="Lane C.R."/>
            <person name="Harrison R.J."/>
            <person name="Clarkson J.P."/>
        </authorList>
    </citation>
    <scope>NUCLEOTIDE SEQUENCE [LARGE SCALE GENOMIC DNA]</scope>
    <source>
        <strain evidence="3">FERA 1082</strain>
    </source>
</reference>
<dbReference type="InterPro" id="IPR036526">
    <property type="entry name" value="C-N_Hydrolase_sf"/>
</dbReference>
<dbReference type="InterPro" id="IPR039703">
    <property type="entry name" value="Nta1"/>
</dbReference>
<dbReference type="GO" id="GO:0030163">
    <property type="term" value="P:protein catabolic process"/>
    <property type="evidence" value="ECO:0007669"/>
    <property type="project" value="TreeGrafter"/>
</dbReference>
<dbReference type="SUPFAM" id="SSF56317">
    <property type="entry name" value="Carbon-nitrogen hydrolase"/>
    <property type="match status" value="1"/>
</dbReference>
<organism evidence="2 3">
    <name type="scientific">Alternaria tenuissima</name>
    <dbReference type="NCBI Taxonomy" id="119927"/>
    <lineage>
        <taxon>Eukaryota</taxon>
        <taxon>Fungi</taxon>
        <taxon>Dikarya</taxon>
        <taxon>Ascomycota</taxon>
        <taxon>Pezizomycotina</taxon>
        <taxon>Dothideomycetes</taxon>
        <taxon>Pleosporomycetidae</taxon>
        <taxon>Pleosporales</taxon>
        <taxon>Pleosporineae</taxon>
        <taxon>Pleosporaceae</taxon>
        <taxon>Alternaria</taxon>
        <taxon>Alternaria sect. Alternaria</taxon>
        <taxon>Alternaria alternata complex</taxon>
    </lineage>
</organism>
<comment type="caution">
    <text evidence="2">The sequence shown here is derived from an EMBL/GenBank/DDBJ whole genome shotgun (WGS) entry which is preliminary data.</text>
</comment>
<sequence length="359" mass="39418">MKIACLQFAPEVGRVQENIKRADDILRSAAIPSDLTWLVLPELAFSGYNFQSLEEIKPFLEPTTSGISTQWAQQVAKHYNCHVTVGYAEVTIPDTNPEDSQTQYNSTVTVSPRGEILHNYRKSFLYYTDETWASEGPGSRSHKLSDTSSPDSPFYAGQLGDLWKVTMGICMDINPYKFVSPWSDYEFSSLALSSQSPIVCISMAWLCHLTPTELMQDPSQPDIATVAYWVERFQPLVDAGGEKPIFVILANRCGMEKGVCYAGSSTVLRIEKGVVSLYETAGKSEETCLIVDLTERPKFQGVQSSFFVKSLAEGTSLEMAVKDHAFKEAAMGLLAPSGAHKSIDGGRSVEGVVGGAMFD</sequence>